<keyword evidence="3" id="KW-0378">Hydrolase</keyword>
<feature type="transmembrane region" description="Helical" evidence="1">
    <location>
        <begin position="206"/>
        <end position="229"/>
    </location>
</feature>
<dbReference type="GO" id="GO:0006508">
    <property type="term" value="P:proteolysis"/>
    <property type="evidence" value="ECO:0007669"/>
    <property type="project" value="UniProtKB-KW"/>
</dbReference>
<feature type="domain" description="CAAX prenyl protease 2/Lysostaphin resistance protein A-like" evidence="2">
    <location>
        <begin position="184"/>
        <end position="273"/>
    </location>
</feature>
<dbReference type="RefSeq" id="WP_132597634.1">
    <property type="nucleotide sequence ID" value="NZ_SMKO01000072.1"/>
</dbReference>
<organism evidence="3 4">
    <name type="scientific">Nonomuraea deserti</name>
    <dbReference type="NCBI Taxonomy" id="1848322"/>
    <lineage>
        <taxon>Bacteria</taxon>
        <taxon>Bacillati</taxon>
        <taxon>Actinomycetota</taxon>
        <taxon>Actinomycetes</taxon>
        <taxon>Streptosporangiales</taxon>
        <taxon>Streptosporangiaceae</taxon>
        <taxon>Nonomuraea</taxon>
    </lineage>
</organism>
<keyword evidence="3" id="KW-0645">Protease</keyword>
<protein>
    <submittedName>
        <fullName evidence="3">CPBP family intramembrane metalloprotease</fullName>
    </submittedName>
</protein>
<proteinExistence type="predicted"/>
<dbReference type="GO" id="GO:0080120">
    <property type="term" value="P:CAAX-box protein maturation"/>
    <property type="evidence" value="ECO:0007669"/>
    <property type="project" value="UniProtKB-ARBA"/>
</dbReference>
<evidence type="ECO:0000313" key="3">
    <source>
        <dbReference type="EMBL" id="TDD01785.1"/>
    </source>
</evidence>
<keyword evidence="4" id="KW-1185">Reference proteome</keyword>
<feature type="transmembrane region" description="Helical" evidence="1">
    <location>
        <begin position="56"/>
        <end position="86"/>
    </location>
</feature>
<dbReference type="Pfam" id="PF02517">
    <property type="entry name" value="Rce1-like"/>
    <property type="match status" value="1"/>
</dbReference>
<dbReference type="InterPro" id="IPR052710">
    <property type="entry name" value="CAAX_protease"/>
</dbReference>
<feature type="transmembrane region" description="Helical" evidence="1">
    <location>
        <begin position="175"/>
        <end position="194"/>
    </location>
</feature>
<feature type="transmembrane region" description="Helical" evidence="1">
    <location>
        <begin position="142"/>
        <end position="163"/>
    </location>
</feature>
<sequence length="328" mass="34850">MQENPGPHFPYGAPPPGYPYPPQRQPWFLPAPRGARYDHMARTAASHPWRAIVGTLVIAAGFFTLGLVVVFAGMLVSLLAGIPFTIEPSGRLSGNPEFALVVLLLSLAPMILLVLGTVALIQRRRPGTLSSVAGRLRWSWMGRCAALAVVALAAGQGTQMLVMSASGESSQMFSWAGWEGFLPALVVILLLVPFQAAAEEYVFRGWFLQAVGAHVRNPIWSILIGAALFASLHGYQPAGLVDVFVFGAVMGWLTVRTGGLEAAIALHVMNNLLAFGLSAAAGSLEEALDQPNVPVPWQALLGTVVQLAVYAGGVLYLAKKRSISTVFG</sequence>
<dbReference type="EMBL" id="SMKO01000072">
    <property type="protein sequence ID" value="TDD01785.1"/>
    <property type="molecule type" value="Genomic_DNA"/>
</dbReference>
<feature type="transmembrane region" description="Helical" evidence="1">
    <location>
        <begin position="235"/>
        <end position="255"/>
    </location>
</feature>
<keyword evidence="1" id="KW-1133">Transmembrane helix</keyword>
<gene>
    <name evidence="3" type="ORF">E1292_24910</name>
</gene>
<reference evidence="3 4" key="1">
    <citation type="submission" date="2019-03" db="EMBL/GenBank/DDBJ databases">
        <title>Draft genome sequences of novel Actinobacteria.</title>
        <authorList>
            <person name="Sahin N."/>
            <person name="Ay H."/>
            <person name="Saygin H."/>
        </authorList>
    </citation>
    <scope>NUCLEOTIDE SEQUENCE [LARGE SCALE GENOMIC DNA]</scope>
    <source>
        <strain evidence="3 4">KC310</strain>
    </source>
</reference>
<dbReference type="GO" id="GO:0008237">
    <property type="term" value="F:metallopeptidase activity"/>
    <property type="evidence" value="ECO:0007669"/>
    <property type="project" value="UniProtKB-KW"/>
</dbReference>
<accession>A0A4R4VI77</accession>
<evidence type="ECO:0000256" key="1">
    <source>
        <dbReference type="SAM" id="Phobius"/>
    </source>
</evidence>
<keyword evidence="3" id="KW-0482">Metalloprotease</keyword>
<keyword evidence="1" id="KW-0812">Transmembrane</keyword>
<comment type="caution">
    <text evidence="3">The sequence shown here is derived from an EMBL/GenBank/DDBJ whole genome shotgun (WGS) entry which is preliminary data.</text>
</comment>
<dbReference type="InterPro" id="IPR003675">
    <property type="entry name" value="Rce1/LyrA-like_dom"/>
</dbReference>
<keyword evidence="1" id="KW-0472">Membrane</keyword>
<evidence type="ECO:0000259" key="2">
    <source>
        <dbReference type="Pfam" id="PF02517"/>
    </source>
</evidence>
<feature type="transmembrane region" description="Helical" evidence="1">
    <location>
        <begin position="296"/>
        <end position="318"/>
    </location>
</feature>
<evidence type="ECO:0000313" key="4">
    <source>
        <dbReference type="Proteomes" id="UP000295258"/>
    </source>
</evidence>
<dbReference type="GO" id="GO:0004175">
    <property type="term" value="F:endopeptidase activity"/>
    <property type="evidence" value="ECO:0007669"/>
    <property type="project" value="UniProtKB-ARBA"/>
</dbReference>
<dbReference type="AlphaFoldDB" id="A0A4R4VI77"/>
<dbReference type="PANTHER" id="PTHR36435">
    <property type="entry name" value="SLR1288 PROTEIN"/>
    <property type="match status" value="1"/>
</dbReference>
<feature type="transmembrane region" description="Helical" evidence="1">
    <location>
        <begin position="98"/>
        <end position="121"/>
    </location>
</feature>
<name>A0A4R4VI77_9ACTN</name>
<dbReference type="Proteomes" id="UP000295258">
    <property type="component" value="Unassembled WGS sequence"/>
</dbReference>
<feature type="transmembrane region" description="Helical" evidence="1">
    <location>
        <begin position="262"/>
        <end position="284"/>
    </location>
</feature>
<dbReference type="PANTHER" id="PTHR36435:SF1">
    <property type="entry name" value="CAAX AMINO TERMINAL PROTEASE FAMILY PROTEIN"/>
    <property type="match status" value="1"/>
</dbReference>